<dbReference type="Gene3D" id="1.10.150.280">
    <property type="entry name" value="AF1531-like domain"/>
    <property type="match status" value="1"/>
</dbReference>
<feature type="domain" description="Kinesin motor" evidence="6">
    <location>
        <begin position="2"/>
        <end position="333"/>
    </location>
</feature>
<evidence type="ECO:0000256" key="4">
    <source>
        <dbReference type="PROSITE-ProRule" id="PRU00283"/>
    </source>
</evidence>
<feature type="region of interest" description="Disordered" evidence="5">
    <location>
        <begin position="413"/>
        <end position="432"/>
    </location>
</feature>
<keyword evidence="8" id="KW-1185">Reference proteome</keyword>
<keyword evidence="4" id="KW-0067">ATP-binding</keyword>
<feature type="binding site" evidence="4">
    <location>
        <begin position="90"/>
        <end position="97"/>
    </location>
    <ligand>
        <name>ATP</name>
        <dbReference type="ChEBI" id="CHEBI:30616"/>
    </ligand>
</feature>
<dbReference type="InterPro" id="IPR036961">
    <property type="entry name" value="Kinesin_motor_dom_sf"/>
</dbReference>
<dbReference type="EMBL" id="JAQQWI010000007">
    <property type="protein sequence ID" value="KAK8027900.1"/>
    <property type="molecule type" value="Genomic_DNA"/>
</dbReference>
<dbReference type="PROSITE" id="PS50067">
    <property type="entry name" value="KINESIN_MOTOR_2"/>
    <property type="match status" value="1"/>
</dbReference>
<dbReference type="InterPro" id="IPR003583">
    <property type="entry name" value="Hlx-hairpin-Hlx_DNA-bd_motif"/>
</dbReference>
<comment type="similarity">
    <text evidence="4">Belongs to the TRAFAC class myosin-kinesin ATPase superfamily. Kinesin family.</text>
</comment>
<organism evidence="7 8">
    <name type="scientific">Apiospora marii</name>
    <dbReference type="NCBI Taxonomy" id="335849"/>
    <lineage>
        <taxon>Eukaryota</taxon>
        <taxon>Fungi</taxon>
        <taxon>Dikarya</taxon>
        <taxon>Ascomycota</taxon>
        <taxon>Pezizomycotina</taxon>
        <taxon>Sordariomycetes</taxon>
        <taxon>Xylariomycetidae</taxon>
        <taxon>Amphisphaeriales</taxon>
        <taxon>Apiosporaceae</taxon>
        <taxon>Apiospora</taxon>
    </lineage>
</organism>
<dbReference type="CDD" id="cd00106">
    <property type="entry name" value="KISc"/>
    <property type="match status" value="1"/>
</dbReference>
<evidence type="ECO:0000256" key="3">
    <source>
        <dbReference type="ARBA" id="ARBA00045288"/>
    </source>
</evidence>
<dbReference type="Gene3D" id="3.40.850.10">
    <property type="entry name" value="Kinesin motor domain"/>
    <property type="match status" value="1"/>
</dbReference>
<sequence>MSVRVVARIRPLLEKELDKDIIVHAASTEDGKPSTLVKIPSPKNGAEEFTFAFNSVYDQQTSQEELFTAEVAPHLKSLFQGLDVTLFAYGVTGTGKTHTMRGGMKLAERGVIPRLLSGVFRRSKKIAKDTNGATTVTVALSYYEIYNDKVFDLLEPPEKRTPTGLPLREANGKTHVVGLSERPCEDLKDFEKLYIESNLNRVTASTKLNAHSSRSHAILRVKVTQVTEEGVLESTASAIDLAGSEDNRRTDNGKERLVESAAINKSLFVLSQCIDAISRGDRRIPFRESKMTRILSLGQNNGITVMILNLAPLRSYHLDTLSSLNVSSRAKRIEVREIENEIVYKQVPRTNPGNVSGVPRQPLRPLLNAHNVHAGAVAAKEKEKEKEKEKPATDRPVKLFNVYTDRSKPVVPAKPTIAMTSPSPTGVPRPANTTVKRSTVAVYKRPSDIESGIARPSKITRPVHTSLPLPSKPASTSAPAEPSPPAISADLIEAMVEKKVAEILASREASRSQEAPVQPQPEISDAVQKRLDALERRIEDGRHDDSNSEGLRFLLMARQHKERGEDASALKMYEMALPYFPGQVKLLAKMERLKLKLAAKAQGKDSGCDIGHESGSSSVSRKKKVHRQTESEDCDASEADDDEEDYSRDRKKSKKAKALKLDLPLDDTPLTPHMQELLDIINSKDLSAIMGLQGFGPKKARDLVDYLAATRDEQDGAITSLAQLRAVPGMGGRAVERAYEGLVADRA</sequence>
<feature type="compositionally biased region" description="Acidic residues" evidence="5">
    <location>
        <begin position="631"/>
        <end position="646"/>
    </location>
</feature>
<dbReference type="Proteomes" id="UP001396898">
    <property type="component" value="Unassembled WGS sequence"/>
</dbReference>
<dbReference type="SUPFAM" id="SSF47781">
    <property type="entry name" value="RuvA domain 2-like"/>
    <property type="match status" value="1"/>
</dbReference>
<dbReference type="InterPro" id="IPR010994">
    <property type="entry name" value="RuvA_2-like"/>
</dbReference>
<protein>
    <recommendedName>
        <fullName evidence="1">Kinesin-like protein KIF22</fullName>
    </recommendedName>
</protein>
<evidence type="ECO:0000256" key="5">
    <source>
        <dbReference type="SAM" id="MobiDB-lite"/>
    </source>
</evidence>
<dbReference type="PANTHER" id="PTHR24115:SF1000">
    <property type="entry name" value="KINESIN-LIKE PROTEIN KIF22"/>
    <property type="match status" value="1"/>
</dbReference>
<dbReference type="PRINTS" id="PR00380">
    <property type="entry name" value="KINESINHEAVY"/>
</dbReference>
<dbReference type="PANTHER" id="PTHR24115">
    <property type="entry name" value="KINESIN-RELATED"/>
    <property type="match status" value="1"/>
</dbReference>
<evidence type="ECO:0000313" key="7">
    <source>
        <dbReference type="EMBL" id="KAK8027900.1"/>
    </source>
</evidence>
<dbReference type="SMART" id="SM00129">
    <property type="entry name" value="KISc"/>
    <property type="match status" value="1"/>
</dbReference>
<keyword evidence="2" id="KW-1017">Isopeptide bond</keyword>
<feature type="region of interest" description="Disordered" evidence="5">
    <location>
        <begin position="447"/>
        <end position="485"/>
    </location>
</feature>
<evidence type="ECO:0000259" key="6">
    <source>
        <dbReference type="PROSITE" id="PS50067"/>
    </source>
</evidence>
<evidence type="ECO:0000256" key="1">
    <source>
        <dbReference type="ARBA" id="ARBA00018237"/>
    </source>
</evidence>
<dbReference type="SUPFAM" id="SSF52540">
    <property type="entry name" value="P-loop containing nucleoside triphosphate hydrolases"/>
    <property type="match status" value="1"/>
</dbReference>
<gene>
    <name evidence="7" type="ORF">PG991_004956</name>
</gene>
<dbReference type="Pfam" id="PF00225">
    <property type="entry name" value="Kinesin"/>
    <property type="match status" value="1"/>
</dbReference>
<evidence type="ECO:0000313" key="8">
    <source>
        <dbReference type="Proteomes" id="UP001396898"/>
    </source>
</evidence>
<keyword evidence="4" id="KW-0547">Nucleotide-binding</keyword>
<dbReference type="GO" id="GO:0016787">
    <property type="term" value="F:hydrolase activity"/>
    <property type="evidence" value="ECO:0007669"/>
    <property type="project" value="UniProtKB-KW"/>
</dbReference>
<dbReference type="InterPro" id="IPR027640">
    <property type="entry name" value="Kinesin-like_fam"/>
</dbReference>
<dbReference type="InterPro" id="IPR027417">
    <property type="entry name" value="P-loop_NTPase"/>
</dbReference>
<feature type="compositionally biased region" description="Low complexity" evidence="5">
    <location>
        <begin position="468"/>
        <end position="480"/>
    </location>
</feature>
<feature type="region of interest" description="Disordered" evidence="5">
    <location>
        <begin position="604"/>
        <end position="653"/>
    </location>
</feature>
<comment type="caution">
    <text evidence="7">The sequence shown here is derived from an EMBL/GenBank/DDBJ whole genome shotgun (WGS) entry which is preliminary data.</text>
</comment>
<keyword evidence="4" id="KW-0505">Motor protein</keyword>
<proteinExistence type="inferred from homology"/>
<comment type="function">
    <text evidence="3">Kinesin family member that is involved in spindle formation and the movements of chromosomes during mitosis and meiosis. Binds to microtubules and to DNA. Plays a role in congression of laterally attached chromosomes in NDC80-depleted cells.</text>
</comment>
<name>A0ABR1S943_9PEZI</name>
<dbReference type="InterPro" id="IPR001752">
    <property type="entry name" value="Kinesin_motor_dom"/>
</dbReference>
<accession>A0ABR1S943</accession>
<keyword evidence="7" id="KW-0378">Hydrolase</keyword>
<evidence type="ECO:0000256" key="2">
    <source>
        <dbReference type="ARBA" id="ARBA00022499"/>
    </source>
</evidence>
<dbReference type="SMART" id="SM00278">
    <property type="entry name" value="HhH1"/>
    <property type="match status" value="2"/>
</dbReference>
<reference evidence="7 8" key="1">
    <citation type="submission" date="2023-01" db="EMBL/GenBank/DDBJ databases">
        <title>Analysis of 21 Apiospora genomes using comparative genomics revels a genus with tremendous synthesis potential of carbohydrate active enzymes and secondary metabolites.</title>
        <authorList>
            <person name="Sorensen T."/>
        </authorList>
    </citation>
    <scope>NUCLEOTIDE SEQUENCE [LARGE SCALE GENOMIC DNA]</scope>
    <source>
        <strain evidence="7 8">CBS 20057</strain>
    </source>
</reference>